<dbReference type="PANTHER" id="PTHR11851:SF49">
    <property type="entry name" value="MITOCHONDRIAL-PROCESSING PEPTIDASE SUBUNIT ALPHA"/>
    <property type="match status" value="1"/>
</dbReference>
<comment type="similarity">
    <text evidence="1">Belongs to the peptidase M16 family.</text>
</comment>
<dbReference type="InterPro" id="IPR050361">
    <property type="entry name" value="MPP/UQCRC_Complex"/>
</dbReference>
<dbReference type="Pfam" id="PF00675">
    <property type="entry name" value="Peptidase_M16"/>
    <property type="match status" value="2"/>
</dbReference>
<dbReference type="InterPro" id="IPR011249">
    <property type="entry name" value="Metalloenz_LuxS/M16"/>
</dbReference>
<evidence type="ECO:0000256" key="1">
    <source>
        <dbReference type="ARBA" id="ARBA00007261"/>
    </source>
</evidence>
<evidence type="ECO:0000259" key="4">
    <source>
        <dbReference type="Pfam" id="PF05193"/>
    </source>
</evidence>
<evidence type="ECO:0000313" key="5">
    <source>
        <dbReference type="EMBL" id="OPH10389.1"/>
    </source>
</evidence>
<reference evidence="5 6" key="1">
    <citation type="submission" date="2017-01" db="EMBL/GenBank/DDBJ databases">
        <authorList>
            <person name="Abreu V.A."/>
            <person name="Popin R.V."/>
            <person name="Rigonato J."/>
            <person name="Andreote A.P."/>
            <person name="Schaker P.C."/>
            <person name="Hoff-Risseti C."/>
            <person name="Alvarenga D.O."/>
            <person name="Varani A.M."/>
            <person name="Fiore M.F."/>
        </authorList>
    </citation>
    <scope>NUCLEOTIDE SEQUENCE [LARGE SCALE GENOMIC DNA]</scope>
    <source>
        <strain evidence="5 6">CENA302</strain>
    </source>
</reference>
<feature type="domain" description="Peptidase M16 C-terminal" evidence="4">
    <location>
        <begin position="699"/>
        <end position="879"/>
    </location>
</feature>
<feature type="domain" description="Peptidase M16 N-terminal" evidence="3">
    <location>
        <begin position="548"/>
        <end position="663"/>
    </location>
</feature>
<accession>A0A9Q5QXK6</accession>
<evidence type="ECO:0000313" key="6">
    <source>
        <dbReference type="Proteomes" id="UP000190056"/>
    </source>
</evidence>
<sequence length="951" mass="106874">MLAIFVFYRSRLFLLLFILSFSLTLGLYLGDIFHIPLGFMEPKSETYQARLQKIPPQAILDVDINNRRMVGNVQKIVLSNGLTVLTKEVHSAPVVTVQIWYNVGSSQDSLGMSGIAHQLEHIMFKGTKKRPIQFSKIFNRLGSNSNAFTSYEQTAYYHTVYKNQLQALLELEADRMANLLIDSQDLASEKQVVISELEGYENSPKYRLKRAVMRSIFPHHGYGLPTGGTKRDVQNLTIEQIREHYEKHYHPNHAILVIVGDFTTSKTLQTVKEIFGKIPPSRQLPSFTPSPVFQLSSSPIILREPGGRKLLQIIYPLPNLHHPDIPALGVMDYILTGGKNSHLYQTLVSSGLVTDLSARVVSLRQGGWYDLSVIPAPDKDLQTVYSTIESAITKLVQTGIKNKDIERAKRQIMASVIFNRQDITSQAMQLANDQLIANDYEYTEKYLEGVSRVNTTQVIDITKKYLTKSAVIGFFVPDDQNTSNSSYQTPGVKTEEFLEQLPLEHLNSREQLSDAEVIKYLPSSNNSEIPIVGAIIPQKLKLNNGLKVLLLADRSTPTITLSGYIQGGKEFDQAQKAGLASLVADSLMNGTTKQSMSVIAETLDSRGASLDFTAFREGVRLLGKSLREDLPILLHTVADVVKNSNFPVKELEINRQKAINKLQLDLQDADEVANRKFIQALYPSNHPLHIFPTLESIQKISREDTLNFRQIHYRPDNMVLAIVGDFELARVKSLLEMEFANWRVDGKAPAVQYPQVARKKRGLQINYPLPGKLQPVTYMGNLGVKRQDLRFYSALVLNEILTGDTLSGRLSSRIRDELGLTYRIYSNFQGGKNSGTFIIEMQTGSQHTQQAIFKTREILQDIYQTGVTNGEVAAAKHSLISSYNLSLAKLQELTTRILMNEFFGFEQVEVQTFPSKIQKVTRDQVNQLARQILNPDQLTVVTAGDIKSLSQ</sequence>
<dbReference type="InterPro" id="IPR007863">
    <property type="entry name" value="Peptidase_M16_C"/>
</dbReference>
<keyword evidence="2" id="KW-1133">Transmembrane helix</keyword>
<dbReference type="Gene3D" id="3.30.830.10">
    <property type="entry name" value="Metalloenzyme, LuxS/M16 peptidase-like"/>
    <property type="match status" value="4"/>
</dbReference>
<dbReference type="Proteomes" id="UP000190056">
    <property type="component" value="Unassembled WGS sequence"/>
</dbReference>
<organism evidence="5 6">
    <name type="scientific">Cylindrospermopsis raciborskii CENA302</name>
    <dbReference type="NCBI Taxonomy" id="1170768"/>
    <lineage>
        <taxon>Bacteria</taxon>
        <taxon>Bacillati</taxon>
        <taxon>Cyanobacteriota</taxon>
        <taxon>Cyanophyceae</taxon>
        <taxon>Nostocales</taxon>
        <taxon>Aphanizomenonaceae</taxon>
        <taxon>Cylindrospermopsis</taxon>
    </lineage>
</organism>
<feature type="transmembrane region" description="Helical" evidence="2">
    <location>
        <begin position="12"/>
        <end position="30"/>
    </location>
</feature>
<dbReference type="InterPro" id="IPR011765">
    <property type="entry name" value="Pept_M16_N"/>
</dbReference>
<name>A0A9Q5QXK6_9CYAN</name>
<evidence type="ECO:0000259" key="3">
    <source>
        <dbReference type="Pfam" id="PF00675"/>
    </source>
</evidence>
<dbReference type="AlphaFoldDB" id="A0A9Q5QXK6"/>
<feature type="domain" description="Peptidase M16 N-terminal" evidence="3">
    <location>
        <begin position="84"/>
        <end position="229"/>
    </location>
</feature>
<dbReference type="EMBL" id="MTPU01000024">
    <property type="protein sequence ID" value="OPH10389.1"/>
    <property type="molecule type" value="Genomic_DNA"/>
</dbReference>
<keyword evidence="2" id="KW-0812">Transmembrane</keyword>
<protein>
    <submittedName>
        <fullName evidence="5">Peptidase M16</fullName>
    </submittedName>
</protein>
<dbReference type="SUPFAM" id="SSF63411">
    <property type="entry name" value="LuxS/MPP-like metallohydrolase"/>
    <property type="match status" value="4"/>
</dbReference>
<gene>
    <name evidence="5" type="ORF">CENA302_05520</name>
</gene>
<evidence type="ECO:0000256" key="2">
    <source>
        <dbReference type="SAM" id="Phobius"/>
    </source>
</evidence>
<dbReference type="GO" id="GO:0046872">
    <property type="term" value="F:metal ion binding"/>
    <property type="evidence" value="ECO:0007669"/>
    <property type="project" value="InterPro"/>
</dbReference>
<dbReference type="Pfam" id="PF05193">
    <property type="entry name" value="Peptidase_M16_C"/>
    <property type="match status" value="2"/>
</dbReference>
<dbReference type="PANTHER" id="PTHR11851">
    <property type="entry name" value="METALLOPROTEASE"/>
    <property type="match status" value="1"/>
</dbReference>
<feature type="domain" description="Peptidase M16 C-terminal" evidence="4">
    <location>
        <begin position="235"/>
        <end position="411"/>
    </location>
</feature>
<proteinExistence type="inferred from homology"/>
<keyword evidence="2" id="KW-0472">Membrane</keyword>
<comment type="caution">
    <text evidence="5">The sequence shown here is derived from an EMBL/GenBank/DDBJ whole genome shotgun (WGS) entry which is preliminary data.</text>
</comment>